<evidence type="ECO:0000259" key="4">
    <source>
        <dbReference type="Pfam" id="PF03389"/>
    </source>
</evidence>
<proteinExistence type="inferred from homology"/>
<organism evidence="5 6">
    <name type="scientific">Devosia salina</name>
    <dbReference type="NCBI Taxonomy" id="2860336"/>
    <lineage>
        <taxon>Bacteria</taxon>
        <taxon>Pseudomonadati</taxon>
        <taxon>Pseudomonadota</taxon>
        <taxon>Alphaproteobacteria</taxon>
        <taxon>Hyphomicrobiales</taxon>
        <taxon>Devosiaceae</taxon>
        <taxon>Devosia</taxon>
    </lineage>
</organism>
<dbReference type="Proteomes" id="UP000825799">
    <property type="component" value="Chromosome"/>
</dbReference>
<evidence type="ECO:0000256" key="2">
    <source>
        <dbReference type="ARBA" id="ARBA00022971"/>
    </source>
</evidence>
<dbReference type="Gene3D" id="3.30.930.30">
    <property type="match status" value="1"/>
</dbReference>
<evidence type="ECO:0000256" key="1">
    <source>
        <dbReference type="ARBA" id="ARBA00010873"/>
    </source>
</evidence>
<keyword evidence="2" id="KW-0184">Conjugation</keyword>
<sequence>MAIPYARATPIQRSRGHSTIRRLAYNTRSLLNSKRTGERFDFRGRSDLVASMTLMPAGVEAVDDAQVLWEAIEAASKRKDAALGFELVLALPKPTELPIETSARLAEDFVKRVIVDRHQLPATICVHAPHHDMSVDEAAEEAWGEHGGDSFADLISTSTYNLHAHVLVSPRRFTTEGPTRKRYTALDPINRAGLVTGRNWGRLWHHCQNQFFAEEGLSLRVTPNPPIPLDPVPLQVVRRWRRRIGNLPDGGRDRLVNAERERENQQLVRTIDSAMACFHAPFTRVELKSFFARHVSDDLAEELVSAAIGLGDCHQISVPSSSIEWFASTHQVQRELSVFGKAMLLGVQSHGRRDVHSIVSEGFTTEARQLLTQVFDAPDLTIVTASGAVETLVADMAWVAERAGLVPISIAHAAGHKIPKSVVRSPHSLRSTMASGGILLVDDPDCLEPSELQLVLAAALAGGNKLVLIRRKDSDWQRLELFDLLEVHAPGLEWRSSYEQAHSLVATRPNTPRSAIVYPLAGHSQAARPGFPKFALGPIGDIVTSPDEIATVTAFLLTASNELDWRHPSLLRDNDYADLARQLGALVNIENEPDQEWLSALEIEEAAFAQLERGPDQSELNDFEDDAGAEQPEMDADDFDDEPDDREGYHEDLNESCDI</sequence>
<evidence type="ECO:0000313" key="5">
    <source>
        <dbReference type="EMBL" id="QYO77790.1"/>
    </source>
</evidence>
<reference evidence="5 6" key="1">
    <citation type="submission" date="2021-08" db="EMBL/GenBank/DDBJ databases">
        <title>Devosia salina sp. nov., isolated from the South China Sea sediment.</title>
        <authorList>
            <person name="Zhou Z."/>
        </authorList>
    </citation>
    <scope>NUCLEOTIDE SEQUENCE [LARGE SCALE GENOMIC DNA]</scope>
    <source>
        <strain evidence="5 6">SCS-3</strain>
    </source>
</reference>
<dbReference type="Pfam" id="PF03389">
    <property type="entry name" value="MobA_MobL"/>
    <property type="match status" value="1"/>
</dbReference>
<dbReference type="RefSeq" id="WP_220306244.1">
    <property type="nucleotide sequence ID" value="NZ_CP080590.1"/>
</dbReference>
<evidence type="ECO:0000256" key="3">
    <source>
        <dbReference type="SAM" id="MobiDB-lite"/>
    </source>
</evidence>
<accession>A0ABX8WHS8</accession>
<dbReference type="InterPro" id="IPR005053">
    <property type="entry name" value="MobA_MobL"/>
</dbReference>
<evidence type="ECO:0000313" key="6">
    <source>
        <dbReference type="Proteomes" id="UP000825799"/>
    </source>
</evidence>
<gene>
    <name evidence="5" type="ORF">K1X15_04265</name>
</gene>
<keyword evidence="6" id="KW-1185">Reference proteome</keyword>
<protein>
    <submittedName>
        <fullName evidence="5">MobA/MobL family protein</fullName>
    </submittedName>
</protein>
<name>A0ABX8WHS8_9HYPH</name>
<feature type="compositionally biased region" description="Acidic residues" evidence="3">
    <location>
        <begin position="619"/>
        <end position="645"/>
    </location>
</feature>
<feature type="region of interest" description="Disordered" evidence="3">
    <location>
        <begin position="613"/>
        <end position="659"/>
    </location>
</feature>
<dbReference type="EMBL" id="CP080590">
    <property type="protein sequence ID" value="QYO77790.1"/>
    <property type="molecule type" value="Genomic_DNA"/>
</dbReference>
<comment type="similarity">
    <text evidence="1">Belongs to the MobA/MobL family.</text>
</comment>
<feature type="domain" description="MobA/MobL protein" evidence="4">
    <location>
        <begin position="18"/>
        <end position="183"/>
    </location>
</feature>